<keyword evidence="1" id="KW-0342">GTP-binding</keyword>
<keyword evidence="1" id="KW-0479">Metal-binding</keyword>
<dbReference type="GO" id="GO:0005737">
    <property type="term" value="C:cytoplasm"/>
    <property type="evidence" value="ECO:0007669"/>
    <property type="project" value="UniProtKB-SubCell"/>
</dbReference>
<dbReference type="PANTHER" id="PTHR11846">
    <property type="entry name" value="ADENYLOSUCCINATE SYNTHETASE"/>
    <property type="match status" value="1"/>
</dbReference>
<evidence type="ECO:0000313" key="2">
    <source>
        <dbReference type="EMBL" id="OAD18646.1"/>
    </source>
</evidence>
<keyword evidence="1" id="KW-0460">Magnesium</keyword>
<dbReference type="InterPro" id="IPR027417">
    <property type="entry name" value="P-loop_NTPase"/>
</dbReference>
<comment type="caution">
    <text evidence="2">The sequence shown here is derived from an EMBL/GenBank/DDBJ whole genome shotgun (WGS) entry which is preliminary data.</text>
</comment>
<dbReference type="InterPro" id="IPR042111">
    <property type="entry name" value="Adenylosuccinate_synth_dom3"/>
</dbReference>
<keyword evidence="1" id="KW-0963">Cytoplasm</keyword>
<dbReference type="AlphaFoldDB" id="A0A176RSG5"/>
<dbReference type="SMART" id="SM00788">
    <property type="entry name" value="Adenylsucc_synt"/>
    <property type="match status" value="1"/>
</dbReference>
<keyword evidence="1 2" id="KW-0436">Ligase</keyword>
<gene>
    <name evidence="1" type="primary">purA</name>
    <name evidence="2" type="ORF">THIOM_005751</name>
</gene>
<evidence type="ECO:0000313" key="3">
    <source>
        <dbReference type="Proteomes" id="UP000076962"/>
    </source>
</evidence>
<dbReference type="GO" id="GO:0000287">
    <property type="term" value="F:magnesium ion binding"/>
    <property type="evidence" value="ECO:0007669"/>
    <property type="project" value="UniProtKB-UniRule"/>
</dbReference>
<dbReference type="Gene3D" id="3.90.170.10">
    <property type="entry name" value="Adenylosuccinate Synthetase, subunit A, domain 3"/>
    <property type="match status" value="1"/>
</dbReference>
<dbReference type="InterPro" id="IPR001114">
    <property type="entry name" value="Adenylosuccinate_synthetase"/>
</dbReference>
<comment type="cofactor">
    <cofactor evidence="1">
        <name>Mg(2+)</name>
        <dbReference type="ChEBI" id="CHEBI:18420"/>
    </cofactor>
    <text evidence="1">Binds 1 Mg(2+) ion per subunit.</text>
</comment>
<dbReference type="GO" id="GO:0004019">
    <property type="term" value="F:adenylosuccinate synthase activity"/>
    <property type="evidence" value="ECO:0007669"/>
    <property type="project" value="UniProtKB-UniRule"/>
</dbReference>
<dbReference type="PATRIC" id="fig|1003181.4.peg.7616"/>
<accession>A0A176RSG5</accession>
<dbReference type="Proteomes" id="UP000076962">
    <property type="component" value="Unassembled WGS sequence"/>
</dbReference>
<sequence>METLRLCVGYRCDGEELKTPARDFERCEPIYTEMPGWQESTVGVRRYEELPINARLYLEKLENLIEIPIDIISTGADRNETIIRRHPFD</sequence>
<proteinExistence type="inferred from homology"/>
<protein>
    <recommendedName>
        <fullName evidence="1">Adenylosuccinate synthetase</fullName>
        <shortName evidence="1">AMPSase</shortName>
        <shortName evidence="1">AdSS</shortName>
        <ecNumber evidence="1">6.3.4.4</ecNumber>
    </recommendedName>
    <alternativeName>
        <fullName evidence="1">IMP--aspartate ligase</fullName>
    </alternativeName>
</protein>
<comment type="pathway">
    <text evidence="1">Purine metabolism; AMP biosynthesis via de novo pathway; AMP from IMP: step 1/2.</text>
</comment>
<feature type="binding site" evidence="1">
    <location>
        <begin position="73"/>
        <end position="75"/>
    </location>
    <ligand>
        <name>GTP</name>
        <dbReference type="ChEBI" id="CHEBI:37565"/>
    </ligand>
</feature>
<keyword evidence="1" id="KW-0547">Nucleotide-binding</keyword>
<dbReference type="Pfam" id="PF00709">
    <property type="entry name" value="Adenylsucc_synt"/>
    <property type="match status" value="1"/>
</dbReference>
<dbReference type="HAMAP" id="MF_00011">
    <property type="entry name" value="Adenylosucc_synth"/>
    <property type="match status" value="1"/>
</dbReference>
<comment type="subcellular location">
    <subcellularLocation>
        <location evidence="1">Cytoplasm</location>
    </subcellularLocation>
</comment>
<dbReference type="UniPathway" id="UPA00075">
    <property type="reaction ID" value="UER00335"/>
</dbReference>
<name>A0A176RSG5_9GAMM</name>
<comment type="caution">
    <text evidence="1">Lacks conserved residue(s) required for the propagation of feature annotation.</text>
</comment>
<dbReference type="GO" id="GO:0044208">
    <property type="term" value="P:'de novo' AMP biosynthetic process"/>
    <property type="evidence" value="ECO:0007669"/>
    <property type="project" value="UniProtKB-UniRule"/>
</dbReference>
<organism evidence="2 3">
    <name type="scientific">Candidatus Thiomargarita nelsonii</name>
    <dbReference type="NCBI Taxonomy" id="1003181"/>
    <lineage>
        <taxon>Bacteria</taxon>
        <taxon>Pseudomonadati</taxon>
        <taxon>Pseudomonadota</taxon>
        <taxon>Gammaproteobacteria</taxon>
        <taxon>Thiotrichales</taxon>
        <taxon>Thiotrichaceae</taxon>
        <taxon>Thiomargarita</taxon>
    </lineage>
</organism>
<comment type="catalytic activity">
    <reaction evidence="1">
        <text>IMP + L-aspartate + GTP = N(6)-(1,2-dicarboxyethyl)-AMP + GDP + phosphate + 2 H(+)</text>
        <dbReference type="Rhea" id="RHEA:15753"/>
        <dbReference type="ChEBI" id="CHEBI:15378"/>
        <dbReference type="ChEBI" id="CHEBI:29991"/>
        <dbReference type="ChEBI" id="CHEBI:37565"/>
        <dbReference type="ChEBI" id="CHEBI:43474"/>
        <dbReference type="ChEBI" id="CHEBI:57567"/>
        <dbReference type="ChEBI" id="CHEBI:58053"/>
        <dbReference type="ChEBI" id="CHEBI:58189"/>
        <dbReference type="EC" id="6.3.4.4"/>
    </reaction>
</comment>
<dbReference type="SUPFAM" id="SSF52540">
    <property type="entry name" value="P-loop containing nucleoside triphosphate hydrolases"/>
    <property type="match status" value="1"/>
</dbReference>
<dbReference type="GO" id="GO:0046040">
    <property type="term" value="P:IMP metabolic process"/>
    <property type="evidence" value="ECO:0007669"/>
    <property type="project" value="TreeGrafter"/>
</dbReference>
<comment type="function">
    <text evidence="1">Plays an important role in the de novo pathway of purine nucleotide biosynthesis. Catalyzes the first committed step in the biosynthesis of AMP from IMP.</text>
</comment>
<reference evidence="2 3" key="1">
    <citation type="submission" date="2016-05" db="EMBL/GenBank/DDBJ databases">
        <title>Single-cell genome of chain-forming Candidatus Thiomargarita nelsonii and comparison to other large sulfur-oxidizing bacteria.</title>
        <authorList>
            <person name="Winkel M."/>
            <person name="Salman V."/>
            <person name="Woyke T."/>
            <person name="Schulz-Vogt H."/>
            <person name="Richter M."/>
            <person name="Flood B."/>
            <person name="Bailey J."/>
            <person name="Amann R."/>
            <person name="Mussmann M."/>
        </authorList>
    </citation>
    <scope>NUCLEOTIDE SEQUENCE [LARGE SCALE GENOMIC DNA]</scope>
    <source>
        <strain evidence="2 3">THI036</strain>
    </source>
</reference>
<comment type="similarity">
    <text evidence="1">Belongs to the adenylosuccinate synthetase family.</text>
</comment>
<dbReference type="PANTHER" id="PTHR11846:SF0">
    <property type="entry name" value="ADENYLOSUCCINATE SYNTHETASE"/>
    <property type="match status" value="1"/>
</dbReference>
<dbReference type="GO" id="GO:0005525">
    <property type="term" value="F:GTP binding"/>
    <property type="evidence" value="ECO:0007669"/>
    <property type="project" value="UniProtKB-UniRule"/>
</dbReference>
<keyword evidence="3" id="KW-1185">Reference proteome</keyword>
<dbReference type="EC" id="6.3.4.4" evidence="1"/>
<comment type="subunit">
    <text evidence="1">Homodimer.</text>
</comment>
<evidence type="ECO:0000256" key="1">
    <source>
        <dbReference type="HAMAP-Rule" id="MF_00011"/>
    </source>
</evidence>
<dbReference type="EMBL" id="LUTY01003150">
    <property type="protein sequence ID" value="OAD18646.1"/>
    <property type="molecule type" value="Genomic_DNA"/>
</dbReference>
<keyword evidence="1" id="KW-0658">Purine biosynthesis</keyword>